<dbReference type="STRING" id="316056.RPC_4604"/>
<dbReference type="KEGG" id="rpc:RPC_4604"/>
<proteinExistence type="predicted"/>
<evidence type="ECO:0000256" key="2">
    <source>
        <dbReference type="ARBA" id="ARBA00022801"/>
    </source>
</evidence>
<dbReference type="PANTHER" id="PTHR43693:SF1">
    <property type="entry name" value="PROTEIN PHOSPHATASE CHEZ"/>
    <property type="match status" value="1"/>
</dbReference>
<dbReference type="GO" id="GO:0016787">
    <property type="term" value="F:hydrolase activity"/>
    <property type="evidence" value="ECO:0007669"/>
    <property type="project" value="UniProtKB-KW"/>
</dbReference>
<evidence type="ECO:0000256" key="1">
    <source>
        <dbReference type="ARBA" id="ARBA00022500"/>
    </source>
</evidence>
<organism evidence="3">
    <name type="scientific">Rhodopseudomonas palustris (strain BisB18)</name>
    <dbReference type="NCBI Taxonomy" id="316056"/>
    <lineage>
        <taxon>Bacteria</taxon>
        <taxon>Pseudomonadati</taxon>
        <taxon>Pseudomonadota</taxon>
        <taxon>Alphaproteobacteria</taxon>
        <taxon>Hyphomicrobiales</taxon>
        <taxon>Nitrobacteraceae</taxon>
        <taxon>Rhodopseudomonas</taxon>
    </lineage>
</organism>
<keyword evidence="1" id="KW-0145">Chemotaxis</keyword>
<dbReference type="PANTHER" id="PTHR43693">
    <property type="entry name" value="PROTEIN PHOSPHATASE CHEZ"/>
    <property type="match status" value="1"/>
</dbReference>
<reference evidence="3" key="1">
    <citation type="submission" date="2006-03" db="EMBL/GenBank/DDBJ databases">
        <title>Complete sequence of Rhodopseudomonas palustris BisB18.</title>
        <authorList>
            <consortium name="US DOE Joint Genome Institute"/>
            <person name="Copeland A."/>
            <person name="Lucas S."/>
            <person name="Lapidus A."/>
            <person name="Barry K."/>
            <person name="Detter J.C."/>
            <person name="Glavina del Rio T."/>
            <person name="Hammon N."/>
            <person name="Israni S."/>
            <person name="Dalin E."/>
            <person name="Tice H."/>
            <person name="Pitluck S."/>
            <person name="Chain P."/>
            <person name="Malfatti S."/>
            <person name="Shin M."/>
            <person name="Vergez L."/>
            <person name="Schmutz J."/>
            <person name="Larimer F."/>
            <person name="Land M."/>
            <person name="Hauser L."/>
            <person name="Pelletier D.A."/>
            <person name="Kyrpides N."/>
            <person name="Anderson I."/>
            <person name="Oda Y."/>
            <person name="Harwood C.S."/>
            <person name="Richardson P."/>
        </authorList>
    </citation>
    <scope>NUCLEOTIDE SEQUENCE [LARGE SCALE GENOMIC DNA]</scope>
    <source>
        <strain evidence="3">BisB18</strain>
    </source>
</reference>
<dbReference type="HOGENOM" id="CLU_087860_0_2_5"/>
<dbReference type="EMBL" id="CP000301">
    <property type="protein sequence ID" value="ABD90126.1"/>
    <property type="molecule type" value="Genomic_DNA"/>
</dbReference>
<name>Q20XL0_RHOPB</name>
<protein>
    <submittedName>
        <fullName evidence="3">CheC, inhibitor of MCP methylation</fullName>
    </submittedName>
</protein>
<dbReference type="InterPro" id="IPR050992">
    <property type="entry name" value="CheZ_family_phosphatases"/>
</dbReference>
<accession>Q20XL0</accession>
<evidence type="ECO:0000313" key="3">
    <source>
        <dbReference type="EMBL" id="ABD90126.1"/>
    </source>
</evidence>
<gene>
    <name evidence="3" type="ordered locus">RPC_4604</name>
</gene>
<dbReference type="AlphaFoldDB" id="Q20XL0"/>
<dbReference type="InterPro" id="IPR028976">
    <property type="entry name" value="CheC-like_sf"/>
</dbReference>
<dbReference type="OrthoDB" id="274823at2"/>
<dbReference type="Gene3D" id="3.40.1550.10">
    <property type="entry name" value="CheC-like"/>
    <property type="match status" value="1"/>
</dbReference>
<keyword evidence="2" id="KW-0378">Hydrolase</keyword>
<dbReference type="GO" id="GO:0006935">
    <property type="term" value="P:chemotaxis"/>
    <property type="evidence" value="ECO:0007669"/>
    <property type="project" value="UniProtKB-KW"/>
</dbReference>
<dbReference type="RefSeq" id="WP_011475004.1">
    <property type="nucleotide sequence ID" value="NC_007925.1"/>
</dbReference>
<dbReference type="SUPFAM" id="SSF103039">
    <property type="entry name" value="CheC-like"/>
    <property type="match status" value="1"/>
</dbReference>
<dbReference type="CDD" id="cd17910">
    <property type="entry name" value="CheC_ClassII"/>
    <property type="match status" value="1"/>
</dbReference>
<dbReference type="eggNOG" id="COG1776">
    <property type="taxonomic scope" value="Bacteria"/>
</dbReference>
<sequence>MSIERGELTDIEQDALAEIANLGVSRAAASLRQMVGEQVLLSVPAVRIVARDIAAQLVEGDNAQQLVAVKQSFDGPFAGKALLIFPQAQSLELVRSIVGHEHSLEDVIDLEQEALAETGNVILNACLATIANLLRRTMRMSLPSVIRGDGKTLFEVDGSADDGNLVLFLYIDFTIKNRDIRGFIALLMDLPSITALKHIVGEFIEGVENQTA</sequence>